<dbReference type="PANTHER" id="PTHR12673">
    <property type="entry name" value="FACIOGENITAL DYSPLASIA PROTEIN"/>
    <property type="match status" value="1"/>
</dbReference>
<dbReference type="PROSITE" id="PS50010">
    <property type="entry name" value="DH_2"/>
    <property type="match status" value="1"/>
</dbReference>
<evidence type="ECO:0000313" key="4">
    <source>
        <dbReference type="Proteomes" id="UP001214415"/>
    </source>
</evidence>
<dbReference type="Gene3D" id="3.80.10.10">
    <property type="entry name" value="Ribonuclease Inhibitor"/>
    <property type="match status" value="1"/>
</dbReference>
<feature type="region of interest" description="Disordered" evidence="1">
    <location>
        <begin position="1"/>
        <end position="48"/>
    </location>
</feature>
<protein>
    <recommendedName>
        <fullName evidence="2">DH domain-containing protein</fullName>
    </recommendedName>
</protein>
<feature type="region of interest" description="Disordered" evidence="1">
    <location>
        <begin position="224"/>
        <end position="243"/>
    </location>
</feature>
<feature type="region of interest" description="Disordered" evidence="1">
    <location>
        <begin position="93"/>
        <end position="203"/>
    </location>
</feature>
<dbReference type="InterPro" id="IPR051092">
    <property type="entry name" value="FYVE_RhoGEF_PH"/>
</dbReference>
<dbReference type="InterPro" id="IPR032675">
    <property type="entry name" value="LRR_dom_sf"/>
</dbReference>
<reference evidence="3" key="1">
    <citation type="submission" date="2023-03" db="EMBL/GenBank/DDBJ databases">
        <title>Mating type loci evolution in Malassezia.</title>
        <authorList>
            <person name="Coelho M.A."/>
        </authorList>
    </citation>
    <scope>NUCLEOTIDE SEQUENCE</scope>
    <source>
        <strain evidence="3">CBS 12830</strain>
    </source>
</reference>
<dbReference type="SUPFAM" id="SSF48065">
    <property type="entry name" value="DBL homology domain (DH-domain)"/>
    <property type="match status" value="1"/>
</dbReference>
<feature type="compositionally biased region" description="Polar residues" evidence="1">
    <location>
        <begin position="465"/>
        <end position="474"/>
    </location>
</feature>
<evidence type="ECO:0000313" key="3">
    <source>
        <dbReference type="EMBL" id="WFD24094.1"/>
    </source>
</evidence>
<dbReference type="EMBL" id="CP119904">
    <property type="protein sequence ID" value="WFD24094.1"/>
    <property type="molecule type" value="Genomic_DNA"/>
</dbReference>
<dbReference type="SMART" id="SM00325">
    <property type="entry name" value="RhoGEF"/>
    <property type="match status" value="1"/>
</dbReference>
<feature type="compositionally biased region" description="Polar residues" evidence="1">
    <location>
        <begin position="185"/>
        <end position="200"/>
    </location>
</feature>
<evidence type="ECO:0000259" key="2">
    <source>
        <dbReference type="PROSITE" id="PS50010"/>
    </source>
</evidence>
<feature type="compositionally biased region" description="Polar residues" evidence="1">
    <location>
        <begin position="233"/>
        <end position="243"/>
    </location>
</feature>
<feature type="region of interest" description="Disordered" evidence="1">
    <location>
        <begin position="460"/>
        <end position="536"/>
    </location>
</feature>
<feature type="compositionally biased region" description="Polar residues" evidence="1">
    <location>
        <begin position="521"/>
        <end position="536"/>
    </location>
</feature>
<dbReference type="AlphaFoldDB" id="A0AAF0EEX1"/>
<feature type="compositionally biased region" description="Polar residues" evidence="1">
    <location>
        <begin position="13"/>
        <end position="27"/>
    </location>
</feature>
<dbReference type="InterPro" id="IPR035899">
    <property type="entry name" value="DBL_dom_sf"/>
</dbReference>
<dbReference type="Proteomes" id="UP001214415">
    <property type="component" value="Chromosome 5"/>
</dbReference>
<dbReference type="GO" id="GO:0005085">
    <property type="term" value="F:guanyl-nucleotide exchange factor activity"/>
    <property type="evidence" value="ECO:0007669"/>
    <property type="project" value="InterPro"/>
</dbReference>
<dbReference type="CDD" id="cd00160">
    <property type="entry name" value="RhoGEF"/>
    <property type="match status" value="1"/>
</dbReference>
<dbReference type="Pfam" id="PF00621">
    <property type="entry name" value="RhoGEF"/>
    <property type="match status" value="1"/>
</dbReference>
<dbReference type="SUPFAM" id="SSF52058">
    <property type="entry name" value="L domain-like"/>
    <property type="match status" value="1"/>
</dbReference>
<evidence type="ECO:0000256" key="1">
    <source>
        <dbReference type="SAM" id="MobiDB-lite"/>
    </source>
</evidence>
<dbReference type="Gene3D" id="1.20.900.10">
    <property type="entry name" value="Dbl homology (DH) domain"/>
    <property type="match status" value="1"/>
</dbReference>
<dbReference type="PANTHER" id="PTHR12673:SF270">
    <property type="entry name" value="FYVE-TYPE DOMAIN-CONTAINING PROTEIN"/>
    <property type="match status" value="1"/>
</dbReference>
<organism evidence="3 4">
    <name type="scientific">Malassezia equina</name>
    <dbReference type="NCBI Taxonomy" id="1381935"/>
    <lineage>
        <taxon>Eukaryota</taxon>
        <taxon>Fungi</taxon>
        <taxon>Dikarya</taxon>
        <taxon>Basidiomycota</taxon>
        <taxon>Ustilaginomycotina</taxon>
        <taxon>Malasseziomycetes</taxon>
        <taxon>Malasseziales</taxon>
        <taxon>Malasseziaceae</taxon>
        <taxon>Malassezia</taxon>
    </lineage>
</organism>
<accession>A0AAF0EEX1</accession>
<sequence>MAQVPTSKRESQESTADSHASDPSNWFRSRMRRSRQPSTPPAIQESSMGDVFFVNQRRTVSTPLEANFLNGGMPSTLAVSVADAALQVSHTPLASPSMQRRASIAGTPSPLRQPLIVRRASVQLARGSPRSKDAASPPTLQRPGRTSETLFMPGHLSTGAEEPLSDMRRLHISSSPAKEGDGGHQPTTSQLVPPQSTPSPVNKRRASLMSPLATVGTPSLSHRIASARDGKGTPTSLTDSETNGVGSLMIRTDLDDFHWETFEAMPTSPLPEMQQPVLPPPQAVELARTGKGYLSVVTSETDIQPQVQPITTHLTVKQCPLSDYRFLTIPTMLVVVDLAGCGLRELPHELTHCSSLEELNISGNLFHTSSSEAPFAPLLHVPRLRMLLADDCGLDDVPTEIMSLTQLQILGLRRNRLSHMPTWLSRLEYLQVLLIEGNTHMSAPWRSVLKPLLDMERVPSRDVSDTASQSSGKTGLTGGEARRPGGSPGLFQRIRSGTARVTSNPDRPSKWFRGKDATAAGETTRNGARPSTPNASLRSLMVPVSTPSQTNLYPMPEVGEKIEEFPFPSFFLPIYNKENGEASVLWYKNHGVVFVHHLLKYLRDLDDLRPEQHRDTVPVSVPVSSSALGSPGISFSAISSMTGSEPTPVDTPGEVALRGGILDEAGANVFASPSTGTSIPGGSTDVKENAVKRGLVLNEVIETERTYVAGLSELMDIYVQGARQPVDAGSEERVLSVPMERRVFGHVEGIVHFHRNAFLPSLEEATERLKTLPDPNSESYATITAHIAADVANVFSTHAAYFKMYMNYVNQYETAVSSIARWSDPSATRSRPAMKTSSTSLTNRAQRLLHADSPLDERGSDDMTLTTSAYRRFQTYLRQCRRDPRHSQISLEGYLLLPIQRIPRYRMMLDQLIKCTSCDMLPEADRESLARAFAHISLVASWVNEGKRQSEQGRRLLQWQTKLRGNFSAPLVQPHRRLVFDGPLRLCRVNKRLGRAPTLFSDDDILEQSSMDLPVHLLLCNDLAVVLSDVALCESPGTPISPLNPADPEAVDLIAVLKPQVRLIQQQHKNLLLPPASVVGDVYVRVVDARYIFYFAAQSPRDSARWRSAINAQPF</sequence>
<name>A0AAF0EEX1_9BASI</name>
<feature type="compositionally biased region" description="Basic and acidic residues" evidence="1">
    <location>
        <begin position="507"/>
        <end position="516"/>
    </location>
</feature>
<gene>
    <name evidence="3" type="ORF">MEQU1_002791</name>
</gene>
<proteinExistence type="predicted"/>
<dbReference type="GO" id="GO:0005737">
    <property type="term" value="C:cytoplasm"/>
    <property type="evidence" value="ECO:0007669"/>
    <property type="project" value="TreeGrafter"/>
</dbReference>
<keyword evidence="4" id="KW-1185">Reference proteome</keyword>
<feature type="domain" description="DH" evidence="2">
    <location>
        <begin position="692"/>
        <end position="946"/>
    </location>
</feature>
<dbReference type="InterPro" id="IPR000219">
    <property type="entry name" value="DH_dom"/>
</dbReference>